<dbReference type="Pfam" id="PF02133">
    <property type="entry name" value="Transp_cyt_pur"/>
    <property type="match status" value="1"/>
</dbReference>
<evidence type="ECO:0000313" key="8">
    <source>
        <dbReference type="EMBL" id="GAI16329.1"/>
    </source>
</evidence>
<evidence type="ECO:0000256" key="3">
    <source>
        <dbReference type="ARBA" id="ARBA00022448"/>
    </source>
</evidence>
<gene>
    <name evidence="8" type="ORF">S06H3_09487</name>
</gene>
<evidence type="ECO:0000256" key="5">
    <source>
        <dbReference type="ARBA" id="ARBA00022989"/>
    </source>
</evidence>
<name>X1NCD1_9ZZZZ</name>
<evidence type="ECO:0000256" key="2">
    <source>
        <dbReference type="ARBA" id="ARBA00008974"/>
    </source>
</evidence>
<dbReference type="Gene3D" id="1.10.4160.10">
    <property type="entry name" value="Hydantoin permease"/>
    <property type="match status" value="1"/>
</dbReference>
<dbReference type="InterPro" id="IPR001248">
    <property type="entry name" value="Pur-cyt_permease"/>
</dbReference>
<evidence type="ECO:0000256" key="6">
    <source>
        <dbReference type="ARBA" id="ARBA00023136"/>
    </source>
</evidence>
<dbReference type="GO" id="GO:0022857">
    <property type="term" value="F:transmembrane transporter activity"/>
    <property type="evidence" value="ECO:0007669"/>
    <property type="project" value="InterPro"/>
</dbReference>
<keyword evidence="4 7" id="KW-0812">Transmembrane</keyword>
<sequence length="135" mass="15609">TQTQYHFDTFFADILIGQLYLLIPWSAINLADYYLVRNGRYNIEDLYDARGQYGRWNGKTMTVYAVSIIGTVPFMKLSFFEGYFARLIGVDVSWIAGLVLAGLLYLVFNWRRNPDRGMQVVNVREKTSLLTSTED</sequence>
<keyword evidence="5 7" id="KW-1133">Transmembrane helix</keyword>
<accession>X1NCD1</accession>
<evidence type="ECO:0000256" key="1">
    <source>
        <dbReference type="ARBA" id="ARBA00004141"/>
    </source>
</evidence>
<dbReference type="PANTHER" id="PTHR31806:SF1">
    <property type="entry name" value="PURINE-CYTOSINE PERMEASE FCY2-RELATED"/>
    <property type="match status" value="1"/>
</dbReference>
<feature type="transmembrane region" description="Helical" evidence="7">
    <location>
        <begin position="14"/>
        <end position="35"/>
    </location>
</feature>
<comment type="similarity">
    <text evidence="2">Belongs to the purine-cytosine permease (2.A.39) family.</text>
</comment>
<evidence type="ECO:0000256" key="7">
    <source>
        <dbReference type="SAM" id="Phobius"/>
    </source>
</evidence>
<proteinExistence type="inferred from homology"/>
<dbReference type="AlphaFoldDB" id="X1NCD1"/>
<feature type="transmembrane region" description="Helical" evidence="7">
    <location>
        <begin position="56"/>
        <end position="75"/>
    </location>
</feature>
<feature type="non-terminal residue" evidence="8">
    <location>
        <position position="1"/>
    </location>
</feature>
<organism evidence="8">
    <name type="scientific">marine sediment metagenome</name>
    <dbReference type="NCBI Taxonomy" id="412755"/>
    <lineage>
        <taxon>unclassified sequences</taxon>
        <taxon>metagenomes</taxon>
        <taxon>ecological metagenomes</taxon>
    </lineage>
</organism>
<dbReference type="GO" id="GO:0005886">
    <property type="term" value="C:plasma membrane"/>
    <property type="evidence" value="ECO:0007669"/>
    <property type="project" value="TreeGrafter"/>
</dbReference>
<dbReference type="PANTHER" id="PTHR31806">
    <property type="entry name" value="PURINE-CYTOSINE PERMEASE FCY2-RELATED"/>
    <property type="match status" value="1"/>
</dbReference>
<protein>
    <submittedName>
        <fullName evidence="8">Uncharacterized protein</fullName>
    </submittedName>
</protein>
<keyword evidence="3" id="KW-0813">Transport</keyword>
<comment type="subcellular location">
    <subcellularLocation>
        <location evidence="1">Membrane</location>
        <topology evidence="1">Multi-pass membrane protein</topology>
    </subcellularLocation>
</comment>
<keyword evidence="6 7" id="KW-0472">Membrane</keyword>
<dbReference type="EMBL" id="BARV01004195">
    <property type="protein sequence ID" value="GAI16329.1"/>
    <property type="molecule type" value="Genomic_DNA"/>
</dbReference>
<comment type="caution">
    <text evidence="8">The sequence shown here is derived from an EMBL/GenBank/DDBJ whole genome shotgun (WGS) entry which is preliminary data.</text>
</comment>
<dbReference type="InterPro" id="IPR026030">
    <property type="entry name" value="Pur-cyt_permease_Fcy2/21/22"/>
</dbReference>
<feature type="transmembrane region" description="Helical" evidence="7">
    <location>
        <begin position="87"/>
        <end position="108"/>
    </location>
</feature>
<reference evidence="8" key="1">
    <citation type="journal article" date="2014" name="Front. Microbiol.">
        <title>High frequency of phylogenetically diverse reductive dehalogenase-homologous genes in deep subseafloor sedimentary metagenomes.</title>
        <authorList>
            <person name="Kawai M."/>
            <person name="Futagami T."/>
            <person name="Toyoda A."/>
            <person name="Takaki Y."/>
            <person name="Nishi S."/>
            <person name="Hori S."/>
            <person name="Arai W."/>
            <person name="Tsubouchi T."/>
            <person name="Morono Y."/>
            <person name="Uchiyama I."/>
            <person name="Ito T."/>
            <person name="Fujiyama A."/>
            <person name="Inagaki F."/>
            <person name="Takami H."/>
        </authorList>
    </citation>
    <scope>NUCLEOTIDE SEQUENCE</scope>
    <source>
        <strain evidence="8">Expedition CK06-06</strain>
    </source>
</reference>
<evidence type="ECO:0000256" key="4">
    <source>
        <dbReference type="ARBA" id="ARBA00022692"/>
    </source>
</evidence>